<dbReference type="GO" id="GO:0016491">
    <property type="term" value="F:oxidoreductase activity"/>
    <property type="evidence" value="ECO:0007669"/>
    <property type="project" value="UniProtKB-KW"/>
</dbReference>
<dbReference type="InterPro" id="IPR002938">
    <property type="entry name" value="FAD-bd"/>
</dbReference>
<keyword evidence="1" id="KW-0560">Oxidoreductase</keyword>
<dbReference type="GO" id="GO:0071949">
    <property type="term" value="F:FAD binding"/>
    <property type="evidence" value="ECO:0007669"/>
    <property type="project" value="InterPro"/>
</dbReference>
<accession>A0A7W1WNC4</accession>
<dbReference type="PANTHER" id="PTHR43476">
    <property type="entry name" value="3-(3-HYDROXY-PHENYL)PROPIONATE/3-HYDROXYCINNAMIC ACID HYDROXYLASE"/>
    <property type="match status" value="1"/>
</dbReference>
<comment type="caution">
    <text evidence="3">The sequence shown here is derived from an EMBL/GenBank/DDBJ whole genome shotgun (WGS) entry which is preliminary data.</text>
</comment>
<dbReference type="PANTHER" id="PTHR43476:SF5">
    <property type="entry name" value="FAD-DEPENDENT MONOOXYGENASE"/>
    <property type="match status" value="1"/>
</dbReference>
<dbReference type="Gene3D" id="3.50.50.60">
    <property type="entry name" value="FAD/NAD(P)-binding domain"/>
    <property type="match status" value="1"/>
</dbReference>
<dbReference type="Proteomes" id="UP000535491">
    <property type="component" value="Unassembled WGS sequence"/>
</dbReference>
<proteinExistence type="predicted"/>
<dbReference type="PRINTS" id="PR00420">
    <property type="entry name" value="RNGMNOXGNASE"/>
</dbReference>
<evidence type="ECO:0000313" key="3">
    <source>
        <dbReference type="EMBL" id="MBA4493088.1"/>
    </source>
</evidence>
<organism evidence="3 4">
    <name type="scientific">Paenactinomyces guangxiensis</name>
    <dbReference type="NCBI Taxonomy" id="1490290"/>
    <lineage>
        <taxon>Bacteria</taxon>
        <taxon>Bacillati</taxon>
        <taxon>Bacillota</taxon>
        <taxon>Bacilli</taxon>
        <taxon>Bacillales</taxon>
        <taxon>Thermoactinomycetaceae</taxon>
        <taxon>Paenactinomyces</taxon>
    </lineage>
</organism>
<keyword evidence="4" id="KW-1185">Reference proteome</keyword>
<sequence length="402" mass="45686">MNTDVVIVGAGPGGCVLSYLLARSGVKTVLLERHDRLDREFRGYFFQPLVLKFFEQMGLLNDVLKMEHEKVDAFHFIDHGKTLFSVRFDDLPKPFNYGLIMSQPLLLQFLIDQALQYPNFTYLNGAIAKELIQEGSTIKGIKIKRRKDEVTIKSGLVVGADGRYSTVRKLSKIQIEKEQHKFDFIWFDMPASKDRKYPLQIRIENKGMLIYIPKGSQVVQVGWVIRKGTYPEIKSKGIEHFQKQLIAVDPGLEEELPKHLLDFKQCSVLDIQTATAKQWVRDGLMLIGDAAHIASPFSGQGNSLAIQDAVVAHDVIMKALEQKSFSLPLLKRYEEIRRPAVLQIQRIQKRQADLIGISNPLLLQLRRAVIPLIGKTALFTKMRDQLALGAQQITVKTAYFKD</sequence>
<gene>
    <name evidence="3" type="ORF">H1191_02005</name>
</gene>
<evidence type="ECO:0000256" key="1">
    <source>
        <dbReference type="ARBA" id="ARBA00023002"/>
    </source>
</evidence>
<name>A0A7W1WNC4_9BACL</name>
<dbReference type="InterPro" id="IPR036188">
    <property type="entry name" value="FAD/NAD-bd_sf"/>
</dbReference>
<dbReference type="SUPFAM" id="SSF51905">
    <property type="entry name" value="FAD/NAD(P)-binding domain"/>
    <property type="match status" value="1"/>
</dbReference>
<reference evidence="3 4" key="1">
    <citation type="submission" date="2020-07" db="EMBL/GenBank/DDBJ databases">
        <authorList>
            <person name="Feng H."/>
        </authorList>
    </citation>
    <scope>NUCLEOTIDE SEQUENCE [LARGE SCALE GENOMIC DNA]</scope>
    <source>
        <strain evidence="4">s-10</strain>
    </source>
</reference>
<dbReference type="EMBL" id="JACEIQ010000001">
    <property type="protein sequence ID" value="MBA4493088.1"/>
    <property type="molecule type" value="Genomic_DNA"/>
</dbReference>
<dbReference type="AlphaFoldDB" id="A0A7W1WNC4"/>
<feature type="domain" description="FAD-binding" evidence="2">
    <location>
        <begin position="3"/>
        <end position="344"/>
    </location>
</feature>
<dbReference type="InterPro" id="IPR050631">
    <property type="entry name" value="PheA/TfdB_FAD_monoxygenase"/>
</dbReference>
<protein>
    <submittedName>
        <fullName evidence="3">FAD-dependent oxidoreductase</fullName>
    </submittedName>
</protein>
<evidence type="ECO:0000259" key="2">
    <source>
        <dbReference type="Pfam" id="PF01494"/>
    </source>
</evidence>
<evidence type="ECO:0000313" key="4">
    <source>
        <dbReference type="Proteomes" id="UP000535491"/>
    </source>
</evidence>
<dbReference type="RefSeq" id="WP_181750300.1">
    <property type="nucleotide sequence ID" value="NZ_JACEIQ010000001.1"/>
</dbReference>
<dbReference type="Pfam" id="PF01494">
    <property type="entry name" value="FAD_binding_3"/>
    <property type="match status" value="1"/>
</dbReference>